<reference evidence="2" key="1">
    <citation type="journal article" date="2010" name="Science">
        <title>Signatures of adaptation to obligate biotrophy in the Hyaloperonospora arabidopsidis genome.</title>
        <authorList>
            <person name="Baxter L."/>
            <person name="Tripathy S."/>
            <person name="Ishaque N."/>
            <person name="Boot N."/>
            <person name="Cabral A."/>
            <person name="Kemen E."/>
            <person name="Thines M."/>
            <person name="Ah-Fong A."/>
            <person name="Anderson R."/>
            <person name="Badejoko W."/>
            <person name="Bittner-Eddy P."/>
            <person name="Boore J.L."/>
            <person name="Chibucos M.C."/>
            <person name="Coates M."/>
            <person name="Dehal P."/>
            <person name="Delehaunty K."/>
            <person name="Dong S."/>
            <person name="Downton P."/>
            <person name="Dumas B."/>
            <person name="Fabro G."/>
            <person name="Fronick C."/>
            <person name="Fuerstenberg S.I."/>
            <person name="Fulton L."/>
            <person name="Gaulin E."/>
            <person name="Govers F."/>
            <person name="Hughes L."/>
            <person name="Humphray S."/>
            <person name="Jiang R.H."/>
            <person name="Judelson H."/>
            <person name="Kamoun S."/>
            <person name="Kyung K."/>
            <person name="Meijer H."/>
            <person name="Minx P."/>
            <person name="Morris P."/>
            <person name="Nelson J."/>
            <person name="Phuntumart V."/>
            <person name="Qutob D."/>
            <person name="Rehmany A."/>
            <person name="Rougon-Cardoso A."/>
            <person name="Ryden P."/>
            <person name="Torto-Alalibo T."/>
            <person name="Studholme D."/>
            <person name="Wang Y."/>
            <person name="Win J."/>
            <person name="Wood J."/>
            <person name="Clifton S.W."/>
            <person name="Rogers J."/>
            <person name="Van den Ackerveken G."/>
            <person name="Jones J.D."/>
            <person name="McDowell J.M."/>
            <person name="Beynon J."/>
            <person name="Tyler B.M."/>
        </authorList>
    </citation>
    <scope>NUCLEOTIDE SEQUENCE [LARGE SCALE GENOMIC DNA]</scope>
    <source>
        <strain evidence="2">Emoy2</strain>
    </source>
</reference>
<organism evidence="1 2">
    <name type="scientific">Hyaloperonospora arabidopsidis (strain Emoy2)</name>
    <name type="common">Downy mildew agent</name>
    <name type="synonym">Peronospora arabidopsidis</name>
    <dbReference type="NCBI Taxonomy" id="559515"/>
    <lineage>
        <taxon>Eukaryota</taxon>
        <taxon>Sar</taxon>
        <taxon>Stramenopiles</taxon>
        <taxon>Oomycota</taxon>
        <taxon>Peronosporomycetes</taxon>
        <taxon>Peronosporales</taxon>
        <taxon>Peronosporaceae</taxon>
        <taxon>Hyaloperonospora</taxon>
    </lineage>
</organism>
<dbReference type="Proteomes" id="UP000011713">
    <property type="component" value="Unassembled WGS sequence"/>
</dbReference>
<dbReference type="VEuPathDB" id="FungiDB:HpaG805083"/>
<dbReference type="AlphaFoldDB" id="M4BFL4"/>
<accession>M4BFL4</accession>
<dbReference type="HOGENOM" id="CLU_1535418_0_0_1"/>
<name>M4BFL4_HYAAE</name>
<protein>
    <submittedName>
        <fullName evidence="1">Uncharacterized protein</fullName>
    </submittedName>
</protein>
<evidence type="ECO:0000313" key="2">
    <source>
        <dbReference type="Proteomes" id="UP000011713"/>
    </source>
</evidence>
<dbReference type="InParanoid" id="M4BFL4"/>
<proteinExistence type="predicted"/>
<sequence length="175" mass="19411">MVLSLSVCDTKVRLISFTDLFLCISHQLTELSQAEAMEETQTDFYSSFHDNVCIDGIGVIVVVVIVSDVFAEDVAVSRIFGKLHDSYTACICTHDASSVCLSRRLLHQNIHFLSNLSTDVLLLCALTFCFVLHCLSASAITANAIEAVRLRSDFDWPKQVAGIMTHLRPVRLTFP</sequence>
<dbReference type="EnsemblProtists" id="HpaT805083">
    <property type="protein sequence ID" value="HpaP805083"/>
    <property type="gene ID" value="HpaG805083"/>
</dbReference>
<keyword evidence="2" id="KW-1185">Reference proteome</keyword>
<evidence type="ECO:0000313" key="1">
    <source>
        <dbReference type="EnsemblProtists" id="HpaP805083"/>
    </source>
</evidence>
<dbReference type="EMBL" id="JH598211">
    <property type="status" value="NOT_ANNOTATED_CDS"/>
    <property type="molecule type" value="Genomic_DNA"/>
</dbReference>
<reference evidence="1" key="2">
    <citation type="submission" date="2015-06" db="UniProtKB">
        <authorList>
            <consortium name="EnsemblProtists"/>
        </authorList>
    </citation>
    <scope>IDENTIFICATION</scope>
    <source>
        <strain evidence="1">Emoy2</strain>
    </source>
</reference>